<gene>
    <name evidence="1" type="ORF">SPARVUS_LOCUS10366640</name>
</gene>
<dbReference type="EMBL" id="CATNWA010015749">
    <property type="protein sequence ID" value="CAI9586456.1"/>
    <property type="molecule type" value="Genomic_DNA"/>
</dbReference>
<comment type="caution">
    <text evidence="1">The sequence shown here is derived from an EMBL/GenBank/DDBJ whole genome shotgun (WGS) entry which is preliminary data.</text>
</comment>
<proteinExistence type="predicted"/>
<accession>A0ABN9ESM7</accession>
<keyword evidence="2" id="KW-1185">Reference proteome</keyword>
<dbReference type="Proteomes" id="UP001162483">
    <property type="component" value="Unassembled WGS sequence"/>
</dbReference>
<sequence>MHMLSLVCIAREEVFFFFLGECMWSAEGQSALSRQRVRTFTSS</sequence>
<reference evidence="1" key="1">
    <citation type="submission" date="2023-05" db="EMBL/GenBank/DDBJ databases">
        <authorList>
            <person name="Stuckert A."/>
        </authorList>
    </citation>
    <scope>NUCLEOTIDE SEQUENCE</scope>
</reference>
<evidence type="ECO:0000313" key="1">
    <source>
        <dbReference type="EMBL" id="CAI9586456.1"/>
    </source>
</evidence>
<protein>
    <submittedName>
        <fullName evidence="1">Uncharacterized protein</fullName>
    </submittedName>
</protein>
<evidence type="ECO:0000313" key="2">
    <source>
        <dbReference type="Proteomes" id="UP001162483"/>
    </source>
</evidence>
<name>A0ABN9ESM7_9NEOB</name>
<organism evidence="1 2">
    <name type="scientific">Staurois parvus</name>
    <dbReference type="NCBI Taxonomy" id="386267"/>
    <lineage>
        <taxon>Eukaryota</taxon>
        <taxon>Metazoa</taxon>
        <taxon>Chordata</taxon>
        <taxon>Craniata</taxon>
        <taxon>Vertebrata</taxon>
        <taxon>Euteleostomi</taxon>
        <taxon>Amphibia</taxon>
        <taxon>Batrachia</taxon>
        <taxon>Anura</taxon>
        <taxon>Neobatrachia</taxon>
        <taxon>Ranoidea</taxon>
        <taxon>Ranidae</taxon>
        <taxon>Staurois</taxon>
    </lineage>
</organism>